<gene>
    <name evidence="1" type="ORF">RGD00_01450</name>
</gene>
<dbReference type="NCBIfam" id="TIGR04122">
    <property type="entry name" value="Xnuc_lig_assoc"/>
    <property type="match status" value="1"/>
</dbReference>
<dbReference type="RefSeq" id="WP_310455349.1">
    <property type="nucleotide sequence ID" value="NZ_JAVKPH010000001.1"/>
</dbReference>
<dbReference type="InterPro" id="IPR036866">
    <property type="entry name" value="RibonucZ/Hydroxyglut_hydro"/>
</dbReference>
<dbReference type="GO" id="GO:0004527">
    <property type="term" value="F:exonuclease activity"/>
    <property type="evidence" value="ECO:0007669"/>
    <property type="project" value="UniProtKB-KW"/>
</dbReference>
<keyword evidence="1" id="KW-0269">Exonuclease</keyword>
<organism evidence="1 2">
    <name type="scientific">Ruixingdingia sedimenti</name>
    <dbReference type="NCBI Taxonomy" id="3073604"/>
    <lineage>
        <taxon>Bacteria</taxon>
        <taxon>Pseudomonadati</taxon>
        <taxon>Pseudomonadota</taxon>
        <taxon>Alphaproteobacteria</taxon>
        <taxon>Rhodobacterales</taxon>
        <taxon>Paracoccaceae</taxon>
        <taxon>Ruixingdingia</taxon>
    </lineage>
</organism>
<keyword evidence="1" id="KW-0378">Hydrolase</keyword>
<dbReference type="Gene3D" id="3.60.15.10">
    <property type="entry name" value="Ribonuclease Z/Hydroxyacylglutathione hydrolase-like"/>
    <property type="match status" value="1"/>
</dbReference>
<dbReference type="EC" id="3.1.-.-" evidence="1"/>
<reference evidence="1 2" key="1">
    <citation type="submission" date="2023-09" db="EMBL/GenBank/DDBJ databases">
        <title>Xinfangfangia sedmenti sp. nov., isolated the sedment.</title>
        <authorList>
            <person name="Xu L."/>
        </authorList>
    </citation>
    <scope>NUCLEOTIDE SEQUENCE [LARGE SCALE GENOMIC DNA]</scope>
    <source>
        <strain evidence="1 2">LG-4</strain>
    </source>
</reference>
<proteinExistence type="predicted"/>
<evidence type="ECO:0000313" key="1">
    <source>
        <dbReference type="EMBL" id="MDR5651258.1"/>
    </source>
</evidence>
<dbReference type="InterPro" id="IPR050698">
    <property type="entry name" value="MBL"/>
</dbReference>
<dbReference type="Proteomes" id="UP001247754">
    <property type="component" value="Unassembled WGS sequence"/>
</dbReference>
<evidence type="ECO:0000313" key="2">
    <source>
        <dbReference type="Proteomes" id="UP001247754"/>
    </source>
</evidence>
<keyword evidence="1" id="KW-0436">Ligase</keyword>
<keyword evidence="1" id="KW-0540">Nuclease</keyword>
<sequence>MTRDPVLTVTDRGLYCPAGDFYIDPHRPVARAVVTHGHSDHACRGHGAYLCTPAAAPAIRHRLGRIAVQELAFGTALRIGGAVVSLHPAGHLPGSAQVRVEAGGEVWVVSGDYKTEPDGFCEPFAPVRCHTFITESTFALPVFRWAPEAQVVAQIRDWWQGVAADGGVAVVGAWALGKAQRVLAALGPGGPGPVLAHPAVAAMNAVMRAQGLPLPPAPALAPDAVAPPGALVIAPPNTLGRQWGPGRCEVALVSGWMALRATARRRGAARGFALSDHADWEGLNTAIRATGAERVLVTHGYTAPFSRWLTEQGHDAQVLG</sequence>
<protein>
    <submittedName>
        <fullName evidence="1">Ligase-associated DNA damage response exonuclease</fullName>
        <ecNumber evidence="1">3.1.-.-</ecNumber>
    </submittedName>
</protein>
<comment type="caution">
    <text evidence="1">The sequence shown here is derived from an EMBL/GenBank/DDBJ whole genome shotgun (WGS) entry which is preliminary data.</text>
</comment>
<accession>A0ABU1F322</accession>
<dbReference type="SUPFAM" id="SSF56281">
    <property type="entry name" value="Metallo-hydrolase/oxidoreductase"/>
    <property type="match status" value="1"/>
</dbReference>
<dbReference type="PANTHER" id="PTHR11203">
    <property type="entry name" value="CLEAVAGE AND POLYADENYLATION SPECIFICITY FACTOR FAMILY MEMBER"/>
    <property type="match status" value="1"/>
</dbReference>
<dbReference type="PANTHER" id="PTHR11203:SF49">
    <property type="entry name" value="BLL1145 PROTEIN"/>
    <property type="match status" value="1"/>
</dbReference>
<dbReference type="InterPro" id="IPR026360">
    <property type="entry name" value="Xnuc_lig_assoc"/>
</dbReference>
<name>A0ABU1F322_9RHOB</name>
<dbReference type="EMBL" id="JAVKPH010000001">
    <property type="protein sequence ID" value="MDR5651258.1"/>
    <property type="molecule type" value="Genomic_DNA"/>
</dbReference>
<keyword evidence="2" id="KW-1185">Reference proteome</keyword>
<dbReference type="GO" id="GO:0016874">
    <property type="term" value="F:ligase activity"/>
    <property type="evidence" value="ECO:0007669"/>
    <property type="project" value="UniProtKB-KW"/>
</dbReference>